<organism evidence="1 2">
    <name type="scientific">Fusobacterium nucleatum subsp. polymorphum</name>
    <name type="common">Fusobacterium polymorphum</name>
    <dbReference type="NCBI Taxonomy" id="76857"/>
    <lineage>
        <taxon>Bacteria</taxon>
        <taxon>Fusobacteriati</taxon>
        <taxon>Fusobacteriota</taxon>
        <taxon>Fusobacteriia</taxon>
        <taxon>Fusobacteriales</taxon>
        <taxon>Fusobacteriaceae</taxon>
        <taxon>Fusobacterium</taxon>
    </lineage>
</organism>
<dbReference type="Proteomes" id="UP000221504">
    <property type="component" value="Unassembled WGS sequence"/>
</dbReference>
<comment type="caution">
    <text evidence="1">The sequence shown here is derived from an EMBL/GenBank/DDBJ whole genome shotgun (WGS) entry which is preliminary data.</text>
</comment>
<gene>
    <name evidence="1" type="ORF">CBG52_11665</name>
</gene>
<evidence type="ECO:0000313" key="2">
    <source>
        <dbReference type="Proteomes" id="UP000221504"/>
    </source>
</evidence>
<evidence type="ECO:0000313" key="1">
    <source>
        <dbReference type="EMBL" id="PHI04402.1"/>
    </source>
</evidence>
<accession>A0A2C6BKM5</accession>
<proteinExistence type="predicted"/>
<reference evidence="1 2" key="1">
    <citation type="submission" date="2017-06" db="EMBL/GenBank/DDBJ databases">
        <title>Draft genome sequence of Fusobacterium nucleatum subsp. polymorphum KCOM 1267 (=ChDC F290).</title>
        <authorList>
            <person name="Kook J.-K."/>
            <person name="Park S.-N."/>
            <person name="Lim Y.K."/>
            <person name="Roh H."/>
        </authorList>
    </citation>
    <scope>NUCLEOTIDE SEQUENCE [LARGE SCALE GENOMIC DNA]</scope>
    <source>
        <strain evidence="2">KCOM 1267(ChDC F290)</strain>
    </source>
</reference>
<protein>
    <submittedName>
        <fullName evidence="1">Uncharacterized protein</fullName>
    </submittedName>
</protein>
<name>A0A2C6BKM5_FUSNP</name>
<dbReference type="AlphaFoldDB" id="A0A2C6BKM5"/>
<sequence length="132" mass="16174">MIFLHHITHINNLENILKNGLKSRLEKYSMKYFLYHPISSYCMEFDNLEDFSAKFKSEKERLKREYDFDYNNQEVKEFRMSEILILKNILFLDSDWSIIVYSEESFKKVKELLEKYQNDYANVKILIKPDFF</sequence>
<dbReference type="EMBL" id="NIRM01000004">
    <property type="protein sequence ID" value="PHI04402.1"/>
    <property type="molecule type" value="Genomic_DNA"/>
</dbReference>